<evidence type="ECO:0000256" key="3">
    <source>
        <dbReference type="ARBA" id="ARBA00022833"/>
    </source>
</evidence>
<dbReference type="Gene3D" id="3.30.40.10">
    <property type="entry name" value="Zinc/RING finger domain, C3HC4 (zinc finger)"/>
    <property type="match status" value="1"/>
</dbReference>
<evidence type="ECO:0000256" key="5">
    <source>
        <dbReference type="SAM" id="Phobius"/>
    </source>
</evidence>
<keyword evidence="3" id="KW-0862">Zinc</keyword>
<dbReference type="Ensembl" id="ENSOMET00000032311.1">
    <property type="protein sequence ID" value="ENSOMEP00000029222.1"/>
    <property type="gene ID" value="ENSOMEG00000012758.1"/>
</dbReference>
<keyword evidence="9" id="KW-1185">Reference proteome</keyword>
<evidence type="ECO:0000256" key="4">
    <source>
        <dbReference type="PROSITE-ProRule" id="PRU00175"/>
    </source>
</evidence>
<dbReference type="InterPro" id="IPR001841">
    <property type="entry name" value="Znf_RING"/>
</dbReference>
<dbReference type="Pfam" id="PF19332">
    <property type="entry name" value="RNF180_C"/>
    <property type="match status" value="1"/>
</dbReference>
<organism evidence="8 9">
    <name type="scientific">Oryzias melastigma</name>
    <name type="common">Marine medaka</name>
    <dbReference type="NCBI Taxonomy" id="30732"/>
    <lineage>
        <taxon>Eukaryota</taxon>
        <taxon>Metazoa</taxon>
        <taxon>Chordata</taxon>
        <taxon>Craniata</taxon>
        <taxon>Vertebrata</taxon>
        <taxon>Euteleostomi</taxon>
        <taxon>Actinopterygii</taxon>
        <taxon>Neopterygii</taxon>
        <taxon>Teleostei</taxon>
        <taxon>Neoteleostei</taxon>
        <taxon>Acanthomorphata</taxon>
        <taxon>Ovalentaria</taxon>
        <taxon>Atherinomorphae</taxon>
        <taxon>Beloniformes</taxon>
        <taxon>Adrianichthyidae</taxon>
        <taxon>Oryziinae</taxon>
        <taxon>Oryzias</taxon>
    </lineage>
</organism>
<dbReference type="GO" id="GO:0000209">
    <property type="term" value="P:protein polyubiquitination"/>
    <property type="evidence" value="ECO:0007669"/>
    <property type="project" value="InterPro"/>
</dbReference>
<accession>A0A3B3DGI7</accession>
<dbReference type="InterPro" id="IPR033263">
    <property type="entry name" value="RNF180"/>
</dbReference>
<dbReference type="Ensembl" id="ENSOMET00000018514.1">
    <property type="protein sequence ID" value="ENSOMEP00000011433.1"/>
    <property type="gene ID" value="ENSOMEG00000012758.1"/>
</dbReference>
<dbReference type="InterPro" id="IPR018957">
    <property type="entry name" value="Znf_C3HC4_RING-type"/>
</dbReference>
<keyword evidence="5" id="KW-0472">Membrane</keyword>
<dbReference type="GO" id="GO:0042415">
    <property type="term" value="P:norepinephrine metabolic process"/>
    <property type="evidence" value="ECO:0007669"/>
    <property type="project" value="TreeGrafter"/>
</dbReference>
<dbReference type="GeneTree" id="ENSGT00950000182909"/>
<protein>
    <submittedName>
        <fullName evidence="7">E3 ubiquitin-protein ligase RNF180</fullName>
    </submittedName>
    <submittedName>
        <fullName evidence="8">Ring finger protein 180b</fullName>
    </submittedName>
</protein>
<dbReference type="InterPro" id="IPR017907">
    <property type="entry name" value="Znf_RING_CS"/>
</dbReference>
<dbReference type="OMA" id="CETQTQR"/>
<dbReference type="PROSITE" id="PS50089">
    <property type="entry name" value="ZF_RING_2"/>
    <property type="match status" value="1"/>
</dbReference>
<dbReference type="AlphaFoldDB" id="A0A3B3DGI7"/>
<feature type="domain" description="RING-type" evidence="6">
    <location>
        <begin position="336"/>
        <end position="378"/>
    </location>
</feature>
<dbReference type="InterPro" id="IPR045790">
    <property type="entry name" value="RNF180_C"/>
</dbReference>
<dbReference type="Proteomes" id="UP000646548">
    <property type="component" value="Unassembled WGS sequence"/>
</dbReference>
<evidence type="ECO:0000313" key="8">
    <source>
        <dbReference type="Ensembl" id="ENSOMEP00000029222.1"/>
    </source>
</evidence>
<dbReference type="GO" id="GO:0008270">
    <property type="term" value="F:zinc ion binding"/>
    <property type="evidence" value="ECO:0007669"/>
    <property type="project" value="UniProtKB-KW"/>
</dbReference>
<dbReference type="GO" id="GO:0005789">
    <property type="term" value="C:endoplasmic reticulum membrane"/>
    <property type="evidence" value="ECO:0007669"/>
    <property type="project" value="TreeGrafter"/>
</dbReference>
<dbReference type="PaxDb" id="30732-ENSOMEP00000029222"/>
<feature type="transmembrane region" description="Helical" evidence="5">
    <location>
        <begin position="467"/>
        <end position="493"/>
    </location>
</feature>
<dbReference type="GO" id="GO:0061630">
    <property type="term" value="F:ubiquitin protein ligase activity"/>
    <property type="evidence" value="ECO:0007669"/>
    <property type="project" value="InterPro"/>
</dbReference>
<evidence type="ECO:0000256" key="2">
    <source>
        <dbReference type="ARBA" id="ARBA00022771"/>
    </source>
</evidence>
<dbReference type="GO" id="GO:0032436">
    <property type="term" value="P:positive regulation of proteasomal ubiquitin-dependent protein catabolic process"/>
    <property type="evidence" value="ECO:0007669"/>
    <property type="project" value="TreeGrafter"/>
</dbReference>
<dbReference type="PANTHER" id="PTHR46717">
    <property type="entry name" value="E3 UBIQUITIN-PROTEIN LIGASE RNF180"/>
    <property type="match status" value="1"/>
</dbReference>
<reference evidence="7" key="2">
    <citation type="journal article" name="BMC Genomics">
        <title>Long-read sequencing and de novo genome assembly of marine medaka (Oryzias melastigma).</title>
        <authorList>
            <person name="Liang P."/>
            <person name="Saqib H.S.A."/>
            <person name="Ni X."/>
            <person name="Shen Y."/>
        </authorList>
    </citation>
    <scope>NUCLEOTIDE SEQUENCE</scope>
    <source>
        <strain evidence="7">Bigg-433</strain>
    </source>
</reference>
<dbReference type="Proteomes" id="UP000261560">
    <property type="component" value="Unplaced"/>
</dbReference>
<dbReference type="PANTHER" id="PTHR46717:SF1">
    <property type="entry name" value="E3 UBIQUITIN-PROTEIN LIGASE RNF180"/>
    <property type="match status" value="1"/>
</dbReference>
<evidence type="ECO:0000259" key="6">
    <source>
        <dbReference type="PROSITE" id="PS50089"/>
    </source>
</evidence>
<name>A0A3B3DGI7_ORYME</name>
<keyword evidence="1" id="KW-0479">Metal-binding</keyword>
<dbReference type="GO" id="GO:0031624">
    <property type="term" value="F:ubiquitin conjugating enzyme binding"/>
    <property type="evidence" value="ECO:0007669"/>
    <property type="project" value="TreeGrafter"/>
</dbReference>
<dbReference type="STRING" id="30732.ENSOMEP00000029222"/>
<dbReference type="SUPFAM" id="SSF57850">
    <property type="entry name" value="RING/U-box"/>
    <property type="match status" value="1"/>
</dbReference>
<dbReference type="InterPro" id="IPR013083">
    <property type="entry name" value="Znf_RING/FYVE/PHD"/>
</dbReference>
<dbReference type="EMBL" id="WKFB01000331">
    <property type="protein sequence ID" value="KAF6726467.1"/>
    <property type="molecule type" value="Genomic_DNA"/>
</dbReference>
<dbReference type="Pfam" id="PF00097">
    <property type="entry name" value="zf-C3HC4"/>
    <property type="match status" value="1"/>
</dbReference>
<evidence type="ECO:0000313" key="9">
    <source>
        <dbReference type="Proteomes" id="UP000261560"/>
    </source>
</evidence>
<keyword evidence="2 4" id="KW-0863">Zinc-finger</keyword>
<reference evidence="8" key="1">
    <citation type="submission" date="2025-05" db="UniProtKB">
        <authorList>
            <consortium name="Ensembl"/>
        </authorList>
    </citation>
    <scope>IDENTIFICATION</scope>
</reference>
<gene>
    <name evidence="7" type="ORF">FQA47_021315</name>
</gene>
<evidence type="ECO:0000313" key="7">
    <source>
        <dbReference type="EMBL" id="KAF6726467.1"/>
    </source>
</evidence>
<dbReference type="PROSITE" id="PS00518">
    <property type="entry name" value="ZF_RING_1"/>
    <property type="match status" value="1"/>
</dbReference>
<proteinExistence type="predicted"/>
<dbReference type="GO" id="GO:0042428">
    <property type="term" value="P:serotonin metabolic process"/>
    <property type="evidence" value="ECO:0007669"/>
    <property type="project" value="TreeGrafter"/>
</dbReference>
<evidence type="ECO:0000256" key="1">
    <source>
        <dbReference type="ARBA" id="ARBA00022723"/>
    </source>
</evidence>
<dbReference type="SMART" id="SM00184">
    <property type="entry name" value="RING"/>
    <property type="match status" value="1"/>
</dbReference>
<dbReference type="Ensembl" id="ENSOMET00000018529.1">
    <property type="protein sequence ID" value="ENSOMEP00000011442.1"/>
    <property type="gene ID" value="ENSOMEG00000012758.1"/>
</dbReference>
<sequence length="494" mass="56103">MLRCRKCRRAIIHSGCLSKASDESSAAVCSIWHVNVEQLPEWILSSVHQSHWTAGRLNCQNCRARLGGFNFVNRTVCPCGLDAAVHLSKSRVDQDHKHCVLLVQPRSSRLGRGQNRLLTDSFQGDEASELRGVALDALQLHCAAAAPRSRPVEGTLPLGDSEDTQMFSFSPLYCIPHRRCSLEEDGDFSLCFCPSGLSAVDPPWSVPSVSHSSSQQVNTEVVFESGPELSAASTVPWQGLQMLPQESSVHEAVSGSVLLLRKTSGSNRAAEQEVLASPSSLALTLSRREKNYLKSQRRKERRRERWLHRQLEEEEEEPVRNRLLDSEEADREAMTCAVCLDIYFSPYSCHPCDHVFCEPCLRMLTKNRPTNTPCPLCRTIISHTSFHQEFNHTSKTLFPKVYSSRQISFRNSSCAKFPLPSLRKNFSTFWDYRRSATMAGRRWHFVHGRFTLEALNFHNMLHWLFDVGLVSVYAHSLNWILVLLFLCILVYFFF</sequence>
<keyword evidence="5" id="KW-0812">Transmembrane</keyword>
<dbReference type="CDD" id="cd16554">
    <property type="entry name" value="RING-HC_RNF180"/>
    <property type="match status" value="1"/>
</dbReference>
<dbReference type="OrthoDB" id="6105938at2759"/>
<keyword evidence="5" id="KW-1133">Transmembrane helix</keyword>